<gene>
    <name evidence="5" type="ORF">C8N35_104260</name>
</gene>
<evidence type="ECO:0000259" key="4">
    <source>
        <dbReference type="SMART" id="SM00824"/>
    </source>
</evidence>
<reference evidence="5 6" key="1">
    <citation type="submission" date="2018-04" db="EMBL/GenBank/DDBJ databases">
        <title>Genomic Encyclopedia of Archaeal and Bacterial Type Strains, Phase II (KMG-II): from individual species to whole genera.</title>
        <authorList>
            <person name="Goeker M."/>
        </authorList>
    </citation>
    <scope>NUCLEOTIDE SEQUENCE [LARGE SCALE GENOMIC DNA]</scope>
    <source>
        <strain evidence="5 6">DSM 23382</strain>
    </source>
</reference>
<dbReference type="InterPro" id="IPR029058">
    <property type="entry name" value="AB_hydrolase_fold"/>
</dbReference>
<dbReference type="SUPFAM" id="SSF53474">
    <property type="entry name" value="alpha/beta-Hydrolases"/>
    <property type="match status" value="1"/>
</dbReference>
<dbReference type="InterPro" id="IPR001031">
    <property type="entry name" value="Thioesterase"/>
</dbReference>
<evidence type="ECO:0000313" key="6">
    <source>
        <dbReference type="Proteomes" id="UP000244081"/>
    </source>
</evidence>
<accession>A0A2T5VA68</accession>
<name>A0A2T5VA68_9HYPH</name>
<proteinExistence type="inferred from homology"/>
<evidence type="ECO:0000256" key="1">
    <source>
        <dbReference type="ARBA" id="ARBA00007169"/>
    </source>
</evidence>
<dbReference type="GO" id="GO:0016787">
    <property type="term" value="F:hydrolase activity"/>
    <property type="evidence" value="ECO:0007669"/>
    <property type="project" value="UniProtKB-KW"/>
</dbReference>
<dbReference type="Proteomes" id="UP000244081">
    <property type="component" value="Unassembled WGS sequence"/>
</dbReference>
<dbReference type="PANTHER" id="PTHR11487">
    <property type="entry name" value="THIOESTERASE"/>
    <property type="match status" value="1"/>
</dbReference>
<feature type="region of interest" description="Disordered" evidence="3">
    <location>
        <begin position="1"/>
        <end position="25"/>
    </location>
</feature>
<evidence type="ECO:0000256" key="2">
    <source>
        <dbReference type="ARBA" id="ARBA00022801"/>
    </source>
</evidence>
<dbReference type="Gene3D" id="3.40.50.1820">
    <property type="entry name" value="alpha/beta hydrolase"/>
    <property type="match status" value="1"/>
</dbReference>
<keyword evidence="2" id="KW-0378">Hydrolase</keyword>
<dbReference type="Pfam" id="PF00975">
    <property type="entry name" value="Thioesterase"/>
    <property type="match status" value="1"/>
</dbReference>
<dbReference type="InterPro" id="IPR012223">
    <property type="entry name" value="TEII"/>
</dbReference>
<feature type="domain" description="Thioesterase TesA-like" evidence="4">
    <location>
        <begin position="40"/>
        <end position="267"/>
    </location>
</feature>
<protein>
    <submittedName>
        <fullName evidence="5">Surfactin synthase thioesterase subunit</fullName>
    </submittedName>
</protein>
<keyword evidence="6" id="KW-1185">Reference proteome</keyword>
<comment type="similarity">
    <text evidence="1">Belongs to the thioesterase family.</text>
</comment>
<organism evidence="5 6">
    <name type="scientific">Breoghania corrubedonensis</name>
    <dbReference type="NCBI Taxonomy" id="665038"/>
    <lineage>
        <taxon>Bacteria</taxon>
        <taxon>Pseudomonadati</taxon>
        <taxon>Pseudomonadota</taxon>
        <taxon>Alphaproteobacteria</taxon>
        <taxon>Hyphomicrobiales</taxon>
        <taxon>Stappiaceae</taxon>
        <taxon>Breoghania</taxon>
    </lineage>
</organism>
<sequence length="288" mass="32591">MNVLSPERTAAAAQEETPWLVFPGKPEPGATPETVRLRLFCFHHAGAAASMFHSWPDQLPAGVEVIAIQLPGREYRFSEPLATNVRQLEKPIADALEPHLDRPYVFFGHSMGILVGFNVARTLRERGRRQPSMIIASGRSSPQFMWTDKGMETLPDEDFVTAVRDYNGTPEELLREEALRELWLPRLRADLTISATYEYVDKPPFTCPILVLHGDDDRLVSNEGLAGWQVHSSEPVHYVRFPGNHFFLLKSEQEVLAELHIILKNHLIHLEKNNDNGKGFLGDPLERT</sequence>
<dbReference type="GO" id="GO:0008610">
    <property type="term" value="P:lipid biosynthetic process"/>
    <property type="evidence" value="ECO:0007669"/>
    <property type="project" value="TreeGrafter"/>
</dbReference>
<dbReference type="SMART" id="SM00824">
    <property type="entry name" value="PKS_TE"/>
    <property type="match status" value="1"/>
</dbReference>
<dbReference type="PANTHER" id="PTHR11487:SF0">
    <property type="entry name" value="S-ACYL FATTY ACID SYNTHASE THIOESTERASE, MEDIUM CHAIN"/>
    <property type="match status" value="1"/>
</dbReference>
<evidence type="ECO:0000256" key="3">
    <source>
        <dbReference type="SAM" id="MobiDB-lite"/>
    </source>
</evidence>
<comment type="caution">
    <text evidence="5">The sequence shown here is derived from an EMBL/GenBank/DDBJ whole genome shotgun (WGS) entry which is preliminary data.</text>
</comment>
<dbReference type="EMBL" id="QAYG01000004">
    <property type="protein sequence ID" value="PTW60634.1"/>
    <property type="molecule type" value="Genomic_DNA"/>
</dbReference>
<evidence type="ECO:0000313" key="5">
    <source>
        <dbReference type="EMBL" id="PTW60634.1"/>
    </source>
</evidence>
<dbReference type="AlphaFoldDB" id="A0A2T5VA68"/>
<dbReference type="InterPro" id="IPR020802">
    <property type="entry name" value="TesA-like"/>
</dbReference>